<protein>
    <submittedName>
        <fullName evidence="1">Uncharacterized protein</fullName>
    </submittedName>
</protein>
<accession>A0A6J5PYS8</accession>
<sequence length="59" mass="6860">MNIIQFPNTCLSDVIIYKNGDPEFEEIAKQITPVERIKEAVKPLILAEKIATLRKRYKE</sequence>
<evidence type="ECO:0000313" key="2">
    <source>
        <dbReference type="EMBL" id="CAB4186329.1"/>
    </source>
</evidence>
<dbReference type="EMBL" id="LR797086">
    <property type="protein sequence ID" value="CAB4186329.1"/>
    <property type="molecule type" value="Genomic_DNA"/>
</dbReference>
<organism evidence="1">
    <name type="scientific">uncultured Caudovirales phage</name>
    <dbReference type="NCBI Taxonomy" id="2100421"/>
    <lineage>
        <taxon>Viruses</taxon>
        <taxon>Duplodnaviria</taxon>
        <taxon>Heunggongvirae</taxon>
        <taxon>Uroviricota</taxon>
        <taxon>Caudoviricetes</taxon>
        <taxon>Peduoviridae</taxon>
        <taxon>Maltschvirus</taxon>
        <taxon>Maltschvirus maltsch</taxon>
    </lineage>
</organism>
<dbReference type="EMBL" id="LR796921">
    <property type="protein sequence ID" value="CAB4174305.1"/>
    <property type="molecule type" value="Genomic_DNA"/>
</dbReference>
<evidence type="ECO:0000313" key="3">
    <source>
        <dbReference type="EMBL" id="CAB4204462.1"/>
    </source>
</evidence>
<evidence type="ECO:0000313" key="1">
    <source>
        <dbReference type="EMBL" id="CAB4174305.1"/>
    </source>
</evidence>
<gene>
    <name evidence="2" type="ORF">UFOVP1138_80</name>
    <name evidence="3" type="ORF">UFOVP1394_77</name>
    <name evidence="1" type="ORF">UFOVP975_40</name>
</gene>
<proteinExistence type="predicted"/>
<dbReference type="EMBL" id="LR797345">
    <property type="protein sequence ID" value="CAB4204462.1"/>
    <property type="molecule type" value="Genomic_DNA"/>
</dbReference>
<reference evidence="1" key="1">
    <citation type="submission" date="2020-05" db="EMBL/GenBank/DDBJ databases">
        <authorList>
            <person name="Chiriac C."/>
            <person name="Salcher M."/>
            <person name="Ghai R."/>
            <person name="Kavagutti S V."/>
        </authorList>
    </citation>
    <scope>NUCLEOTIDE SEQUENCE</scope>
</reference>
<name>A0A6J5PYS8_9CAUD</name>